<keyword evidence="1 4" id="KW-0378">Hydrolase</keyword>
<dbReference type="PANTHER" id="PTHR14226">
    <property type="entry name" value="NEUROPATHY TARGET ESTERASE/SWISS CHEESE D.MELANOGASTER"/>
    <property type="match status" value="1"/>
</dbReference>
<dbReference type="SUPFAM" id="SSF52151">
    <property type="entry name" value="FabD/lysophospholipase-like"/>
    <property type="match status" value="1"/>
</dbReference>
<sequence length="407" mass="46523">MNHLPFTLSTLESEFWQPIAEDFCGKKYQKIALVVQGGGQRGIFTAGVLDAFLEANFDPFQLYIGTSAGALNLSSFISRQEMFGYNFITQYTSQDSFFSLYKYLSQQRSMDLDWALDIVAPDGSMALDFSQAQKTLVGRKAFACATRKDSLQDIYLPMYQDNWRDVLRASCAIPVLYQHPVNIGDLEWVDGGVSAAIPAKEAWRQGADLVVIIRTESLDIELDDESEQSAIQDWKDRLEQELPEYVEKLNLQESLDKFRVFHSEISERFSQWKNELPWRDLDKTEQELEIEANVTQATESINKKGWLTQDNIERFLKLAGYSRSAEVIEMLTRYYETYKDMNDFIESPPAGLDVIQIAPEAQLKSRALLSNADDLEMDYRQGKLIGREFVKHYGAVLKLPDDLPKAS</sequence>
<feature type="active site" description="Nucleophile" evidence="4">
    <location>
        <position position="67"/>
    </location>
</feature>
<proteinExistence type="predicted"/>
<gene>
    <name evidence="7" type="ORF">IC627_07365</name>
    <name evidence="6" type="ORF">PDPUS_1_01720</name>
</gene>
<reference evidence="7 9" key="3">
    <citation type="submission" date="2020-09" db="EMBL/GenBank/DDBJ databases">
        <title>Complete, closed and curated genome sequences of Photobacterium damselae subsp. piscicida isolates from Australia indicate localised evolution and additional plasmid-borne pathogenicity mechanisms.</title>
        <authorList>
            <person name="Baseggio L."/>
            <person name="Silayeva O."/>
            <person name="Buller N."/>
            <person name="Landos M."/>
            <person name="Engelstaedter J."/>
            <person name="Barnes A.C."/>
        </authorList>
    </citation>
    <scope>NUCLEOTIDE SEQUENCE [LARGE SCALE GENOMIC DNA]</scope>
    <source>
        <strain evidence="7 9">AS-16-0540-1</strain>
    </source>
</reference>
<dbReference type="Pfam" id="PF01734">
    <property type="entry name" value="Patatin"/>
    <property type="match status" value="1"/>
</dbReference>
<dbReference type="PROSITE" id="PS51635">
    <property type="entry name" value="PNPLA"/>
    <property type="match status" value="1"/>
</dbReference>
<feature type="active site" description="Proton acceptor" evidence="4">
    <location>
        <position position="190"/>
    </location>
</feature>
<dbReference type="GO" id="GO:0016042">
    <property type="term" value="P:lipid catabolic process"/>
    <property type="evidence" value="ECO:0007669"/>
    <property type="project" value="UniProtKB-UniRule"/>
</dbReference>
<dbReference type="InterPro" id="IPR016035">
    <property type="entry name" value="Acyl_Trfase/lysoPLipase"/>
</dbReference>
<dbReference type="GO" id="GO:0016787">
    <property type="term" value="F:hydrolase activity"/>
    <property type="evidence" value="ECO:0007669"/>
    <property type="project" value="UniProtKB-UniRule"/>
</dbReference>
<feature type="short sequence motif" description="GXSXG" evidence="4">
    <location>
        <begin position="65"/>
        <end position="69"/>
    </location>
</feature>
<organism evidence="7 9">
    <name type="scientific">Photobacterium damsela subsp. piscicida</name>
    <name type="common">Pasteurella piscicida</name>
    <dbReference type="NCBI Taxonomy" id="38294"/>
    <lineage>
        <taxon>Bacteria</taxon>
        <taxon>Pseudomonadati</taxon>
        <taxon>Pseudomonadota</taxon>
        <taxon>Gammaproteobacteria</taxon>
        <taxon>Vibrionales</taxon>
        <taxon>Vibrionaceae</taxon>
        <taxon>Photobacterium</taxon>
    </lineage>
</organism>
<reference evidence="8" key="2">
    <citation type="submission" date="2017-05" db="EMBL/GenBank/DDBJ databases">
        <title>Whole genome sequence of fish pathogenic bacteria, Photobacterium damselae subsp. piscicida, strain 91-197, isolated from hybrid striped bass (Morone sp.) in USA.</title>
        <authorList>
            <person name="Teru Y."/>
            <person name="Hikima J."/>
            <person name="Kono T."/>
            <person name="Sakai M."/>
            <person name="Takano T."/>
            <person name="Hawke J.P."/>
            <person name="Takeyama H."/>
            <person name="Aoki T."/>
        </authorList>
    </citation>
    <scope>NUCLEOTIDE SEQUENCE [LARGE SCALE GENOMIC DNA]</scope>
    <source>
        <strain evidence="8">91-197</strain>
    </source>
</reference>
<dbReference type="EMBL" id="CP061854">
    <property type="protein sequence ID" value="QOD57670.1"/>
    <property type="molecule type" value="Genomic_DNA"/>
</dbReference>
<dbReference type="PANTHER" id="PTHR14226:SF25">
    <property type="entry name" value="PHOSPHOESTERASE"/>
    <property type="match status" value="1"/>
</dbReference>
<dbReference type="AlphaFoldDB" id="A0A1Q9H5L1"/>
<name>A0A1Q9H5L1_PHODP</name>
<dbReference type="InterPro" id="IPR002641">
    <property type="entry name" value="PNPLA_dom"/>
</dbReference>
<reference evidence="6" key="1">
    <citation type="journal article" date="2017" name="Genome Announc.">
        <title>Whole-Genome Sequence of Photobacterium damselae subsp. piscicida Strain 91-197, Isolated from Hybrid Striped Bass (Morone sp.) in the United States.</title>
        <authorList>
            <person name="Teru Y."/>
            <person name="Hikima J."/>
            <person name="Kono T."/>
            <person name="Sakai M."/>
            <person name="Takano T."/>
            <person name="Hawke J.P."/>
            <person name="Takeyama H."/>
            <person name="Aoki T."/>
        </authorList>
    </citation>
    <scope>NUCLEOTIDE SEQUENCE</scope>
    <source>
        <strain evidence="6">91-197</strain>
    </source>
</reference>
<dbReference type="Proteomes" id="UP000218676">
    <property type="component" value="Chromosome 1"/>
</dbReference>
<keyword evidence="2 4" id="KW-0442">Lipid degradation</keyword>
<evidence type="ECO:0000256" key="4">
    <source>
        <dbReference type="PROSITE-ProRule" id="PRU01161"/>
    </source>
</evidence>
<evidence type="ECO:0000259" key="5">
    <source>
        <dbReference type="PROSITE" id="PS51635"/>
    </source>
</evidence>
<evidence type="ECO:0000256" key="1">
    <source>
        <dbReference type="ARBA" id="ARBA00022801"/>
    </source>
</evidence>
<dbReference type="RefSeq" id="WP_044175746.1">
    <property type="nucleotide sequence ID" value="NZ_AP018045.1"/>
</dbReference>
<dbReference type="InterPro" id="IPR045943">
    <property type="entry name" value="DUF6363"/>
</dbReference>
<dbReference type="EMBL" id="AP018045">
    <property type="protein sequence ID" value="BAX53094.1"/>
    <property type="molecule type" value="Genomic_DNA"/>
</dbReference>
<dbReference type="Proteomes" id="UP000516656">
    <property type="component" value="Chromosome 1"/>
</dbReference>
<evidence type="ECO:0000313" key="8">
    <source>
        <dbReference type="Proteomes" id="UP000218676"/>
    </source>
</evidence>
<feature type="short sequence motif" description="GXGXXG" evidence="4">
    <location>
        <begin position="37"/>
        <end position="42"/>
    </location>
</feature>
<evidence type="ECO:0000313" key="6">
    <source>
        <dbReference type="EMBL" id="BAX53094.1"/>
    </source>
</evidence>
<evidence type="ECO:0000313" key="9">
    <source>
        <dbReference type="Proteomes" id="UP000516656"/>
    </source>
</evidence>
<keyword evidence="3 4" id="KW-0443">Lipid metabolism</keyword>
<evidence type="ECO:0000313" key="7">
    <source>
        <dbReference type="EMBL" id="QOD57670.1"/>
    </source>
</evidence>
<dbReference type="CDD" id="cd07208">
    <property type="entry name" value="Pat_hypo_Ecoli_yjju_like"/>
    <property type="match status" value="1"/>
</dbReference>
<dbReference type="InterPro" id="IPR050301">
    <property type="entry name" value="NTE"/>
</dbReference>
<evidence type="ECO:0000256" key="3">
    <source>
        <dbReference type="ARBA" id="ARBA00023098"/>
    </source>
</evidence>
<feature type="short sequence motif" description="DGA/G" evidence="4">
    <location>
        <begin position="190"/>
        <end position="192"/>
    </location>
</feature>
<dbReference type="Pfam" id="PF19890">
    <property type="entry name" value="DUF6363"/>
    <property type="match status" value="1"/>
</dbReference>
<accession>A0A1Q9H5L1</accession>
<protein>
    <submittedName>
        <fullName evidence="7">Patatin family protein</fullName>
    </submittedName>
</protein>
<dbReference type="Gene3D" id="3.40.1090.10">
    <property type="entry name" value="Cytosolic phospholipase A2 catalytic domain"/>
    <property type="match status" value="2"/>
</dbReference>
<feature type="domain" description="PNPLA" evidence="5">
    <location>
        <begin position="33"/>
        <end position="203"/>
    </location>
</feature>
<evidence type="ECO:0000256" key="2">
    <source>
        <dbReference type="ARBA" id="ARBA00022963"/>
    </source>
</evidence>
<dbReference type="InterPro" id="IPR037483">
    <property type="entry name" value="YjjU-like"/>
</dbReference>